<keyword evidence="7 12" id="KW-0220">Diaminopimelate biosynthesis</keyword>
<dbReference type="PANTHER" id="PTHR12128:SF66">
    <property type="entry name" value="4-HYDROXY-2-OXOGLUTARATE ALDOLASE, MITOCHONDRIAL"/>
    <property type="match status" value="1"/>
</dbReference>
<dbReference type="PIRSF" id="PIRSF001365">
    <property type="entry name" value="DHDPS"/>
    <property type="match status" value="1"/>
</dbReference>
<dbReference type="GO" id="GO:0005829">
    <property type="term" value="C:cytosol"/>
    <property type="evidence" value="ECO:0007669"/>
    <property type="project" value="TreeGrafter"/>
</dbReference>
<dbReference type="Proteomes" id="UP000005707">
    <property type="component" value="Unassembled WGS sequence"/>
</dbReference>
<feature type="site" description="Part of a proton relay during catalysis" evidence="12">
    <location>
        <position position="45"/>
    </location>
</feature>
<comment type="catalytic activity">
    <reaction evidence="11 12">
        <text>L-aspartate 4-semialdehyde + pyruvate = (2S,4S)-4-hydroxy-2,3,4,5-tetrahydrodipicolinate + H2O + H(+)</text>
        <dbReference type="Rhea" id="RHEA:34171"/>
        <dbReference type="ChEBI" id="CHEBI:15361"/>
        <dbReference type="ChEBI" id="CHEBI:15377"/>
        <dbReference type="ChEBI" id="CHEBI:15378"/>
        <dbReference type="ChEBI" id="CHEBI:67139"/>
        <dbReference type="ChEBI" id="CHEBI:537519"/>
        <dbReference type="EC" id="4.3.3.7"/>
    </reaction>
</comment>
<evidence type="ECO:0000256" key="13">
    <source>
        <dbReference type="PIRNR" id="PIRNR001365"/>
    </source>
</evidence>
<dbReference type="RefSeq" id="WP_008824947.1">
    <property type="nucleotide sequence ID" value="NZ_AFNU02000004.1"/>
</dbReference>
<evidence type="ECO:0000256" key="11">
    <source>
        <dbReference type="ARBA" id="ARBA00047836"/>
    </source>
</evidence>
<dbReference type="NCBIfam" id="TIGR00674">
    <property type="entry name" value="dapA"/>
    <property type="match status" value="1"/>
</dbReference>
<dbReference type="InterPro" id="IPR013785">
    <property type="entry name" value="Aldolase_TIM"/>
</dbReference>
<feature type="site" description="Part of a proton relay during catalysis" evidence="12">
    <location>
        <position position="108"/>
    </location>
</feature>
<feature type="active site" description="Proton donor/acceptor" evidence="12 14">
    <location>
        <position position="134"/>
    </location>
</feature>
<reference evidence="16 17" key="2">
    <citation type="journal article" date="2013" name="PLoS ONE">
        <title>INDIGO - INtegrated Data Warehouse of MIcrobial GenOmes with Examples from the Red Sea Extremophiles.</title>
        <authorList>
            <person name="Alam I."/>
            <person name="Antunes A."/>
            <person name="Kamau A.A."/>
            <person name="Ba Alawi W."/>
            <person name="Kalkatawi M."/>
            <person name="Stingl U."/>
            <person name="Bajic V.B."/>
        </authorList>
    </citation>
    <scope>NUCLEOTIDE SEQUENCE [LARGE SCALE GENOMIC DNA]</scope>
    <source>
        <strain evidence="16 17">SSD-17B</strain>
    </source>
</reference>
<dbReference type="SUPFAM" id="SSF51569">
    <property type="entry name" value="Aldolase"/>
    <property type="match status" value="1"/>
</dbReference>
<evidence type="ECO:0000256" key="8">
    <source>
        <dbReference type="ARBA" id="ARBA00023154"/>
    </source>
</evidence>
<dbReference type="EC" id="4.3.3.7" evidence="4 12"/>
<feature type="binding site" evidence="12 15">
    <location>
        <position position="46"/>
    </location>
    <ligand>
        <name>pyruvate</name>
        <dbReference type="ChEBI" id="CHEBI:15361"/>
    </ligand>
</feature>
<proteinExistence type="inferred from homology"/>
<evidence type="ECO:0000313" key="16">
    <source>
        <dbReference type="EMBL" id="ERJ12474.1"/>
    </source>
</evidence>
<evidence type="ECO:0000256" key="14">
    <source>
        <dbReference type="PIRSR" id="PIRSR001365-1"/>
    </source>
</evidence>
<dbReference type="InterPro" id="IPR020624">
    <property type="entry name" value="Schiff_base-form_aldolases_CS"/>
</dbReference>
<keyword evidence="5 12" id="KW-0963">Cytoplasm</keyword>
<evidence type="ECO:0000256" key="3">
    <source>
        <dbReference type="ARBA" id="ARBA00007592"/>
    </source>
</evidence>
<evidence type="ECO:0000256" key="15">
    <source>
        <dbReference type="PIRSR" id="PIRSR001365-2"/>
    </source>
</evidence>
<dbReference type="Gene3D" id="3.20.20.70">
    <property type="entry name" value="Aldolase class I"/>
    <property type="match status" value="1"/>
</dbReference>
<dbReference type="Pfam" id="PF00701">
    <property type="entry name" value="DHDPS"/>
    <property type="match status" value="1"/>
</dbReference>
<feature type="active site" description="Schiff-base intermediate with substrate" evidence="12 14">
    <location>
        <position position="162"/>
    </location>
</feature>
<dbReference type="AlphaFoldDB" id="U2FMV4"/>
<evidence type="ECO:0000256" key="10">
    <source>
        <dbReference type="ARBA" id="ARBA00023270"/>
    </source>
</evidence>
<evidence type="ECO:0000256" key="4">
    <source>
        <dbReference type="ARBA" id="ARBA00012086"/>
    </source>
</evidence>
<comment type="subcellular location">
    <subcellularLocation>
        <location evidence="12">Cytoplasm</location>
    </subcellularLocation>
</comment>
<keyword evidence="8 12" id="KW-0457">Lysine biosynthesis</keyword>
<dbReference type="EMBL" id="AFNU02000004">
    <property type="protein sequence ID" value="ERJ12474.1"/>
    <property type="molecule type" value="Genomic_DNA"/>
</dbReference>
<dbReference type="InterPro" id="IPR005263">
    <property type="entry name" value="DapA"/>
</dbReference>
<comment type="similarity">
    <text evidence="3 12 13">Belongs to the DapA family.</text>
</comment>
<comment type="pathway">
    <text evidence="2 12">Amino-acid biosynthesis; L-lysine biosynthesis via DAP pathway; (S)-tetrahydrodipicolinate from L-aspartate: step 3/4.</text>
</comment>
<evidence type="ECO:0000256" key="1">
    <source>
        <dbReference type="ARBA" id="ARBA00003294"/>
    </source>
</evidence>
<dbReference type="SMART" id="SM01130">
    <property type="entry name" value="DHDPS"/>
    <property type="match status" value="1"/>
</dbReference>
<evidence type="ECO:0000313" key="17">
    <source>
        <dbReference type="Proteomes" id="UP000005707"/>
    </source>
</evidence>
<gene>
    <name evidence="16" type="primary">dapA1</name>
    <name evidence="12" type="synonym">dapA</name>
    <name evidence="16" type="ORF">HLPCO_001460</name>
</gene>
<accession>U2FMV4</accession>
<evidence type="ECO:0000256" key="12">
    <source>
        <dbReference type="HAMAP-Rule" id="MF_00418"/>
    </source>
</evidence>
<comment type="caution">
    <text evidence="16">The sequence shown here is derived from an EMBL/GenBank/DDBJ whole genome shotgun (WGS) entry which is preliminary data.</text>
</comment>
<dbReference type="PRINTS" id="PR00146">
    <property type="entry name" value="DHPICSNTHASE"/>
</dbReference>
<dbReference type="CDD" id="cd00950">
    <property type="entry name" value="DHDPS"/>
    <property type="match status" value="1"/>
</dbReference>
<dbReference type="UniPathway" id="UPA00034">
    <property type="reaction ID" value="UER00017"/>
</dbReference>
<dbReference type="STRING" id="1033810.HLPCO_001460"/>
<sequence length="295" mass="32327">MKLFKGSGVALVTPFKDDKINDEKLKQMIEWHIDHKTDAIIICGTTGESATLSKEEKKHLIELSVKCASGRIPIIAGTGSNNTKIAVELSKYAETVGADGLLVVTPYYNKTTQNGILAHYETIANAVTIPIILYSVQGRTGLNIDPDTVVKLSKYNNIVGIKEASGDISQVAEIASRVSEDFYIYSGNDDQIVPVMSIGGVGVISVVANILPEMTHNLVDNYLKGYISESKNIQLKLNKLIKSLFIETNPIPIKEALNVMQFDVGPTRLPLVNMSKDNREILEQEMINLGLLPKE</sequence>
<reference evidence="16 17" key="1">
    <citation type="journal article" date="2011" name="J. Bacteriol.">
        <title>Genome sequence of Haloplasma contractile, an unusual contractile bacterium from a deep-sea anoxic brine lake.</title>
        <authorList>
            <person name="Antunes A."/>
            <person name="Alam I."/>
            <person name="El Dorry H."/>
            <person name="Siam R."/>
            <person name="Robertson A."/>
            <person name="Bajic V.B."/>
            <person name="Stingl U."/>
        </authorList>
    </citation>
    <scope>NUCLEOTIDE SEQUENCE [LARGE SCALE GENOMIC DNA]</scope>
    <source>
        <strain evidence="16 17">SSD-17B</strain>
    </source>
</reference>
<name>U2FMV4_9MOLU</name>
<keyword evidence="6 12" id="KW-0028">Amino-acid biosynthesis</keyword>
<organism evidence="16 17">
    <name type="scientific">Haloplasma contractile SSD-17B</name>
    <dbReference type="NCBI Taxonomy" id="1033810"/>
    <lineage>
        <taxon>Bacteria</taxon>
        <taxon>Bacillati</taxon>
        <taxon>Mycoplasmatota</taxon>
        <taxon>Mollicutes</taxon>
        <taxon>Haloplasmatales</taxon>
        <taxon>Haloplasmataceae</taxon>
        <taxon>Haloplasma</taxon>
    </lineage>
</organism>
<dbReference type="GO" id="GO:0009089">
    <property type="term" value="P:lysine biosynthetic process via diaminopimelate"/>
    <property type="evidence" value="ECO:0007669"/>
    <property type="project" value="UniProtKB-UniRule"/>
</dbReference>
<comment type="function">
    <text evidence="1 12">Catalyzes the condensation of (S)-aspartate-beta-semialdehyde [(S)-ASA] and pyruvate to 4-hydroxy-tetrahydrodipicolinate (HTPA).</text>
</comment>
<dbReference type="GO" id="GO:0008840">
    <property type="term" value="F:4-hydroxy-tetrahydrodipicolinate synthase activity"/>
    <property type="evidence" value="ECO:0007669"/>
    <property type="project" value="UniProtKB-UniRule"/>
</dbReference>
<comment type="caution">
    <text evidence="12">Was originally thought to be a dihydrodipicolinate synthase (DHDPS), catalyzing the condensation of (S)-aspartate-beta-semialdehyde [(S)-ASA] and pyruvate to dihydrodipicolinate (DHDP). However, it was shown in E.coli that the product of the enzymatic reaction is not dihydrodipicolinate but in fact (4S)-4-hydroxy-2,3,4,5-tetrahydro-(2S)-dipicolinic acid (HTPA), and that the consecutive dehydration reaction leading to DHDP is not spontaneous but catalyzed by DapB.</text>
</comment>
<keyword evidence="9 12" id="KW-0456">Lyase</keyword>
<feature type="binding site" evidence="12 15">
    <location>
        <position position="204"/>
    </location>
    <ligand>
        <name>pyruvate</name>
        <dbReference type="ChEBI" id="CHEBI:15361"/>
    </ligand>
</feature>
<protein>
    <recommendedName>
        <fullName evidence="4 12">4-hydroxy-tetrahydrodipicolinate synthase</fullName>
        <shortName evidence="12">HTPA synthase</shortName>
        <ecNumber evidence="4 12">4.3.3.7</ecNumber>
    </recommendedName>
</protein>
<dbReference type="PROSITE" id="PS00665">
    <property type="entry name" value="DHDPS_1"/>
    <property type="match status" value="1"/>
</dbReference>
<dbReference type="InParanoid" id="U2FMV4"/>
<evidence type="ECO:0000256" key="9">
    <source>
        <dbReference type="ARBA" id="ARBA00023239"/>
    </source>
</evidence>
<evidence type="ECO:0000256" key="5">
    <source>
        <dbReference type="ARBA" id="ARBA00022490"/>
    </source>
</evidence>
<comment type="subunit">
    <text evidence="12">Homotetramer; dimer of dimers.</text>
</comment>
<dbReference type="OrthoDB" id="9782828at2"/>
<keyword evidence="17" id="KW-1185">Reference proteome</keyword>
<dbReference type="PANTHER" id="PTHR12128">
    <property type="entry name" value="DIHYDRODIPICOLINATE SYNTHASE"/>
    <property type="match status" value="1"/>
</dbReference>
<dbReference type="InterPro" id="IPR002220">
    <property type="entry name" value="DapA-like"/>
</dbReference>
<dbReference type="GO" id="GO:0019877">
    <property type="term" value="P:diaminopimelate biosynthetic process"/>
    <property type="evidence" value="ECO:0007669"/>
    <property type="project" value="UniProtKB-UniRule"/>
</dbReference>
<keyword evidence="10 12" id="KW-0704">Schiff base</keyword>
<dbReference type="HAMAP" id="MF_00418">
    <property type="entry name" value="DapA"/>
    <property type="match status" value="1"/>
</dbReference>
<dbReference type="eggNOG" id="COG0329">
    <property type="taxonomic scope" value="Bacteria"/>
</dbReference>
<evidence type="ECO:0000256" key="6">
    <source>
        <dbReference type="ARBA" id="ARBA00022605"/>
    </source>
</evidence>
<evidence type="ECO:0000256" key="2">
    <source>
        <dbReference type="ARBA" id="ARBA00005120"/>
    </source>
</evidence>
<evidence type="ECO:0000256" key="7">
    <source>
        <dbReference type="ARBA" id="ARBA00022915"/>
    </source>
</evidence>